<keyword evidence="5 6" id="KW-0949">S-adenosyl-L-methionine</keyword>
<comment type="pathway">
    <text evidence="6">Quinol/quinone metabolism; menaquinone biosynthesis; menaquinol from 1,4-dihydroxy-2-naphthoate: step 2/2.</text>
</comment>
<keyword evidence="3 6" id="KW-0808">Transferase</keyword>
<dbReference type="HAMAP" id="MF_01813">
    <property type="entry name" value="MenG_UbiE_methyltr"/>
    <property type="match status" value="1"/>
</dbReference>
<sequence length="245" mass="28037">MSKKVSFGYKQVEVKDKEGMVAEVFTSVHKNYDLMNDLMSAGMHRIWKRILIEISEISEGDTVLDIASGTGDIPKIISDQLDDIDIFMGDINYEMLSLGRDRAIDENFHSKTSFFQLSGENLPFIDESFNLITIGFGLRNFTNKENGLKEMHRCLKENSKLLILEFSKPTNTVLSQIYDWYSFNILPKLGELFANDSESYKYLAESIRMHPAQEDLKKMIIESGFKDCNYYNLLNGIVAIHVASK</sequence>
<dbReference type="SUPFAM" id="SSF53335">
    <property type="entry name" value="S-adenosyl-L-methionine-dependent methyltransferases"/>
    <property type="match status" value="1"/>
</dbReference>
<evidence type="ECO:0000256" key="4">
    <source>
        <dbReference type="ARBA" id="ARBA00022688"/>
    </source>
</evidence>
<dbReference type="Proteomes" id="UP000010116">
    <property type="component" value="Unassembled WGS sequence"/>
</dbReference>
<dbReference type="UniPathway" id="UPA00079">
    <property type="reaction ID" value="UER00169"/>
</dbReference>
<keyword evidence="1 6" id="KW-0474">Menaquinone biosynthesis</keyword>
<comment type="catalytic activity">
    <reaction evidence="6">
        <text>a 2-demethylmenaquinol + S-adenosyl-L-methionine = a menaquinol + S-adenosyl-L-homocysteine + H(+)</text>
        <dbReference type="Rhea" id="RHEA:42640"/>
        <dbReference type="Rhea" id="RHEA-COMP:9539"/>
        <dbReference type="Rhea" id="RHEA-COMP:9563"/>
        <dbReference type="ChEBI" id="CHEBI:15378"/>
        <dbReference type="ChEBI" id="CHEBI:18151"/>
        <dbReference type="ChEBI" id="CHEBI:55437"/>
        <dbReference type="ChEBI" id="CHEBI:57856"/>
        <dbReference type="ChEBI" id="CHEBI:59789"/>
        <dbReference type="EC" id="2.1.1.163"/>
    </reaction>
</comment>
<organism evidence="7 8">
    <name type="scientific">SAR86 cluster bacterium SAR86B</name>
    <dbReference type="NCBI Taxonomy" id="1123867"/>
    <lineage>
        <taxon>Bacteria</taxon>
        <taxon>Pseudomonadati</taxon>
        <taxon>Pseudomonadota</taxon>
        <taxon>Gammaproteobacteria</taxon>
        <taxon>SAR86 cluster</taxon>
    </lineage>
</organism>
<evidence type="ECO:0000256" key="2">
    <source>
        <dbReference type="ARBA" id="ARBA00022603"/>
    </source>
</evidence>
<dbReference type="NCBIfam" id="TIGR01934">
    <property type="entry name" value="MenG_MenH_UbiE"/>
    <property type="match status" value="1"/>
</dbReference>
<dbReference type="EC" id="2.1.1.163" evidence="6"/>
<keyword evidence="4 6" id="KW-0831">Ubiquinone biosynthesis</keyword>
<dbReference type="HOGENOM" id="CLU_037990_0_0_6"/>
<reference evidence="7 8" key="1">
    <citation type="journal article" date="2012" name="ISME J.">
        <title>Genomic insights to SAR86, an abundant and uncultivated marine bacterial lineage.</title>
        <authorList>
            <person name="Dupont C.L."/>
            <person name="Rusch D.B."/>
            <person name="Yooseph S."/>
            <person name="Lombardo M.J."/>
            <person name="Richter R.A."/>
            <person name="Valas R."/>
            <person name="Novotny M."/>
            <person name="Yee-Greenbaum J."/>
            <person name="Selengut J.D."/>
            <person name="Haft D.H."/>
            <person name="Halpern A.L."/>
            <person name="Lasken R.S."/>
            <person name="Nealson K."/>
            <person name="Friedman R."/>
            <person name="Venter J.C."/>
        </authorList>
    </citation>
    <scope>NUCLEOTIDE SEQUENCE [LARGE SCALE GENOMIC DNA]</scope>
</reference>
<dbReference type="GO" id="GO:0008425">
    <property type="term" value="F:2-methoxy-6-polyprenyl-1,4-benzoquinol methyltransferase activity"/>
    <property type="evidence" value="ECO:0007669"/>
    <property type="project" value="UniProtKB-UniRule"/>
</dbReference>
<dbReference type="InterPro" id="IPR029063">
    <property type="entry name" value="SAM-dependent_MTases_sf"/>
</dbReference>
<evidence type="ECO:0000256" key="5">
    <source>
        <dbReference type="ARBA" id="ARBA00022691"/>
    </source>
</evidence>
<feature type="binding site" evidence="6">
    <location>
        <position position="70"/>
    </location>
    <ligand>
        <name>S-adenosyl-L-methionine</name>
        <dbReference type="ChEBI" id="CHEBI:59789"/>
    </ligand>
</feature>
<dbReference type="PROSITE" id="PS51608">
    <property type="entry name" value="SAM_MT_UBIE"/>
    <property type="match status" value="1"/>
</dbReference>
<dbReference type="InterPro" id="IPR004033">
    <property type="entry name" value="UbiE/COQ5_MeTrFase"/>
</dbReference>
<dbReference type="GO" id="GO:0043770">
    <property type="term" value="F:demethylmenaquinone methyltransferase activity"/>
    <property type="evidence" value="ECO:0007669"/>
    <property type="project" value="UniProtKB-UniRule"/>
</dbReference>
<evidence type="ECO:0000313" key="7">
    <source>
        <dbReference type="EMBL" id="EJP73724.1"/>
    </source>
</evidence>
<evidence type="ECO:0000256" key="3">
    <source>
        <dbReference type="ARBA" id="ARBA00022679"/>
    </source>
</evidence>
<keyword evidence="2 6" id="KW-0489">Methyltransferase</keyword>
<dbReference type="UniPathway" id="UPA00232"/>
<dbReference type="EMBL" id="JH611165">
    <property type="protein sequence ID" value="EJP73724.1"/>
    <property type="molecule type" value="Genomic_DNA"/>
</dbReference>
<dbReference type="EC" id="2.1.1.201" evidence="6"/>
<comment type="caution">
    <text evidence="6">Lacks conserved residue(s) required for the propagation of feature annotation.</text>
</comment>
<evidence type="ECO:0000256" key="6">
    <source>
        <dbReference type="HAMAP-Rule" id="MF_01813"/>
    </source>
</evidence>
<dbReference type="Gene3D" id="3.40.50.150">
    <property type="entry name" value="Vaccinia Virus protein VP39"/>
    <property type="match status" value="1"/>
</dbReference>
<dbReference type="PANTHER" id="PTHR43591">
    <property type="entry name" value="METHYLTRANSFERASE"/>
    <property type="match status" value="1"/>
</dbReference>
<dbReference type="AlphaFoldDB" id="J4KT27"/>
<evidence type="ECO:0000256" key="1">
    <source>
        <dbReference type="ARBA" id="ARBA00022428"/>
    </source>
</evidence>
<dbReference type="InterPro" id="IPR023576">
    <property type="entry name" value="UbiE/COQ5_MeTrFase_CS"/>
</dbReference>
<gene>
    <name evidence="6" type="primary">ubiE</name>
    <name evidence="7" type="ORF">NT02SARS_0030</name>
</gene>
<dbReference type="PANTHER" id="PTHR43591:SF24">
    <property type="entry name" value="2-METHOXY-6-POLYPRENYL-1,4-BENZOQUINOL METHYLASE, MITOCHONDRIAL"/>
    <property type="match status" value="1"/>
</dbReference>
<accession>J4KT27</accession>
<comment type="similarity">
    <text evidence="6">Belongs to the class I-like SAM-binding methyltransferase superfamily. MenG/UbiE family.</text>
</comment>
<evidence type="ECO:0000313" key="8">
    <source>
        <dbReference type="Proteomes" id="UP000010116"/>
    </source>
</evidence>
<feature type="binding site" evidence="6">
    <location>
        <position position="90"/>
    </location>
    <ligand>
        <name>S-adenosyl-L-methionine</name>
        <dbReference type="ChEBI" id="CHEBI:59789"/>
    </ligand>
</feature>
<keyword evidence="7" id="KW-0830">Ubiquinone</keyword>
<dbReference type="CDD" id="cd02440">
    <property type="entry name" value="AdoMet_MTases"/>
    <property type="match status" value="1"/>
</dbReference>
<dbReference type="GO" id="GO:0009060">
    <property type="term" value="P:aerobic respiration"/>
    <property type="evidence" value="ECO:0007669"/>
    <property type="project" value="UniProtKB-UniRule"/>
</dbReference>
<dbReference type="PROSITE" id="PS01183">
    <property type="entry name" value="UBIE_1"/>
    <property type="match status" value="1"/>
</dbReference>
<dbReference type="GO" id="GO:0032259">
    <property type="term" value="P:methylation"/>
    <property type="evidence" value="ECO:0007669"/>
    <property type="project" value="UniProtKB-KW"/>
</dbReference>
<name>J4KT27_9GAMM</name>
<protein>
    <recommendedName>
        <fullName evidence="6">Ubiquinone/menaquinone biosynthesis C-methyltransferase UbiE</fullName>
        <ecNumber evidence="6">2.1.1.163</ecNumber>
        <ecNumber evidence="6">2.1.1.201</ecNumber>
    </recommendedName>
    <alternativeName>
        <fullName evidence="6">2-methoxy-6-polyprenyl-1,4-benzoquinol methylase</fullName>
    </alternativeName>
    <alternativeName>
        <fullName evidence="6">Demethylmenaquinone methyltransferase</fullName>
    </alternativeName>
</protein>
<proteinExistence type="inferred from homology"/>
<dbReference type="GO" id="GO:0009234">
    <property type="term" value="P:menaquinone biosynthetic process"/>
    <property type="evidence" value="ECO:0007669"/>
    <property type="project" value="UniProtKB-UniRule"/>
</dbReference>
<comment type="catalytic activity">
    <reaction evidence="6">
        <text>a 2-methoxy-6-(all-trans-polyprenyl)benzene-1,4-diol + S-adenosyl-L-methionine = a 5-methoxy-2-methyl-3-(all-trans-polyprenyl)benzene-1,4-diol + S-adenosyl-L-homocysteine + H(+)</text>
        <dbReference type="Rhea" id="RHEA:28286"/>
        <dbReference type="Rhea" id="RHEA-COMP:10858"/>
        <dbReference type="Rhea" id="RHEA-COMP:10859"/>
        <dbReference type="ChEBI" id="CHEBI:15378"/>
        <dbReference type="ChEBI" id="CHEBI:57856"/>
        <dbReference type="ChEBI" id="CHEBI:59789"/>
        <dbReference type="ChEBI" id="CHEBI:84166"/>
        <dbReference type="ChEBI" id="CHEBI:84167"/>
        <dbReference type="EC" id="2.1.1.201"/>
    </reaction>
</comment>
<dbReference type="Pfam" id="PF01209">
    <property type="entry name" value="Ubie_methyltran"/>
    <property type="match status" value="1"/>
</dbReference>
<comment type="function">
    <text evidence="6">Methyltransferase required for the conversion of demethylmenaquinol (DMKH2) to menaquinol (MKH2) and the conversion of 2-polyprenyl-6-methoxy-1,4-benzoquinol (DDMQH2) to 2-polyprenyl-3-methyl-6-methoxy-1,4-benzoquinol (DMQH2).</text>
</comment>
<comment type="pathway">
    <text evidence="6">Cofactor biosynthesis; ubiquinone biosynthesis.</text>
</comment>